<evidence type="ECO:0000256" key="1">
    <source>
        <dbReference type="SAM" id="SignalP"/>
    </source>
</evidence>
<proteinExistence type="predicted"/>
<dbReference type="InterPro" id="IPR015943">
    <property type="entry name" value="WD40/YVTN_repeat-like_dom_sf"/>
</dbReference>
<sequence>MMPKLKLFVLLLISTFGFAQTKALYEKSVEAYKSKDYVQFLKLAKQLDSIRPAHPTFTYNLASAYALNGQKEEALLVLKRMVLANNTVPFENDSDFESIKNDNGFKELLQLKVFQSKTIKNSIEKLRLSEKDLHPEGLFYLEKQKLWLSSSIRNKKIVSFDASGKCSDWFTDCLYSVFALKADHDQKYLWVVCSAIPEMNGFTKVLDGKSEILKIDISSKKLIKRYTIEGNHVFGDIAVAKNNDVFISDSAEPIIYKIENDNLILWKDLRNQAFNLQGITFNKNESKLFIADYLKGICVLDIKTKKEHWLEFPNEVSKKGIDGLVFYKNSLIAIENGVVPIRIMRYKLNDSETKIIDFTVLDNNREEFNEPALAALVHDKLYFFANSPWKFYDKNFQLDESKFENPKLFELDLEKPLSKF</sequence>
<dbReference type="AlphaFoldDB" id="A0A9N8P495"/>
<evidence type="ECO:0000313" key="3">
    <source>
        <dbReference type="Proteomes" id="UP000533639"/>
    </source>
</evidence>
<feature type="chain" id="PRO_5040216059" description="Tetratricopeptide repeat protein" evidence="1">
    <location>
        <begin position="20"/>
        <end position="420"/>
    </location>
</feature>
<reference evidence="2 3" key="1">
    <citation type="submission" date="2020-06" db="EMBL/GenBank/DDBJ databases">
        <authorList>
            <person name="Criscuolo A."/>
        </authorList>
    </citation>
    <scope>NUCLEOTIDE SEQUENCE [LARGE SCALE GENOMIC DNA]</scope>
    <source>
        <strain evidence="2">PXU-55</strain>
    </source>
</reference>
<dbReference type="Gene3D" id="2.130.10.10">
    <property type="entry name" value="YVTN repeat-like/Quinoprotein amine dehydrogenase"/>
    <property type="match status" value="1"/>
</dbReference>
<protein>
    <recommendedName>
        <fullName evidence="4">Tetratricopeptide repeat protein</fullName>
    </recommendedName>
</protein>
<comment type="caution">
    <text evidence="2">The sequence shown here is derived from an EMBL/GenBank/DDBJ whole genome shotgun (WGS) entry which is preliminary data.</text>
</comment>
<organism evidence="2 3">
    <name type="scientific">Flavobacterium panici</name>
    <dbReference type="NCBI Taxonomy" id="2654843"/>
    <lineage>
        <taxon>Bacteria</taxon>
        <taxon>Pseudomonadati</taxon>
        <taxon>Bacteroidota</taxon>
        <taxon>Flavobacteriia</taxon>
        <taxon>Flavobacteriales</taxon>
        <taxon>Flavobacteriaceae</taxon>
        <taxon>Flavobacterium</taxon>
    </lineage>
</organism>
<dbReference type="Gene3D" id="1.25.40.10">
    <property type="entry name" value="Tetratricopeptide repeat domain"/>
    <property type="match status" value="1"/>
</dbReference>
<accession>A0A9N8P495</accession>
<gene>
    <name evidence="2" type="ORF">FLAPXU55_04668</name>
</gene>
<keyword evidence="1" id="KW-0732">Signal</keyword>
<keyword evidence="3" id="KW-1185">Reference proteome</keyword>
<dbReference type="RefSeq" id="WP_219637282.1">
    <property type="nucleotide sequence ID" value="NZ_CAIJDE010000067.1"/>
</dbReference>
<feature type="signal peptide" evidence="1">
    <location>
        <begin position="1"/>
        <end position="19"/>
    </location>
</feature>
<evidence type="ECO:0008006" key="4">
    <source>
        <dbReference type="Google" id="ProtNLM"/>
    </source>
</evidence>
<evidence type="ECO:0000313" key="2">
    <source>
        <dbReference type="EMBL" id="CAC9976937.1"/>
    </source>
</evidence>
<dbReference type="InterPro" id="IPR011990">
    <property type="entry name" value="TPR-like_helical_dom_sf"/>
</dbReference>
<dbReference type="SUPFAM" id="SSF63825">
    <property type="entry name" value="YWTD domain"/>
    <property type="match status" value="1"/>
</dbReference>
<name>A0A9N8P495_9FLAO</name>
<dbReference type="NCBIfam" id="NF047558">
    <property type="entry name" value="TPR_END_plus"/>
    <property type="match status" value="1"/>
</dbReference>
<dbReference type="EMBL" id="CAIJDE010000067">
    <property type="protein sequence ID" value="CAC9976937.1"/>
    <property type="molecule type" value="Genomic_DNA"/>
</dbReference>
<dbReference type="SUPFAM" id="SSF48452">
    <property type="entry name" value="TPR-like"/>
    <property type="match status" value="1"/>
</dbReference>
<dbReference type="Proteomes" id="UP000533639">
    <property type="component" value="Unassembled WGS sequence"/>
</dbReference>